<evidence type="ECO:0000313" key="2">
    <source>
        <dbReference type="Proteomes" id="UP000281431"/>
    </source>
</evidence>
<gene>
    <name evidence="1" type="ORF">EA472_22440</name>
</gene>
<dbReference type="InterPro" id="IPR036388">
    <property type="entry name" value="WH-like_DNA-bd_sf"/>
</dbReference>
<dbReference type="InterPro" id="IPR036390">
    <property type="entry name" value="WH_DNA-bd_sf"/>
</dbReference>
<reference evidence="1 2" key="1">
    <citation type="submission" date="2018-10" db="EMBL/GenBank/DDBJ databases">
        <title>Natrarchaeobius chitinivorans gen. nov., sp. nov., and Natrarchaeobius haloalkaliphilus sp. nov., alkaliphilic, chitin-utilizing haloarchaea from hypersaline alkaline lakes.</title>
        <authorList>
            <person name="Sorokin D.Y."/>
            <person name="Elcheninov A.G."/>
            <person name="Kostrikina N.A."/>
            <person name="Bale N.J."/>
            <person name="Sinninghe Damste J.S."/>
            <person name="Khijniak T.V."/>
            <person name="Kublanov I.V."/>
            <person name="Toshchakov S.V."/>
        </authorList>
    </citation>
    <scope>NUCLEOTIDE SEQUENCE [LARGE SCALE GENOMIC DNA]</scope>
    <source>
        <strain evidence="1 2">AArcht7</strain>
    </source>
</reference>
<evidence type="ECO:0008006" key="3">
    <source>
        <dbReference type="Google" id="ProtNLM"/>
    </source>
</evidence>
<dbReference type="Proteomes" id="UP000281431">
    <property type="component" value="Unassembled WGS sequence"/>
</dbReference>
<proteinExistence type="predicted"/>
<dbReference type="AlphaFoldDB" id="A0A3N6P619"/>
<dbReference type="Gene3D" id="1.10.10.10">
    <property type="entry name" value="Winged helix-like DNA-binding domain superfamily/Winged helix DNA-binding domain"/>
    <property type="match status" value="1"/>
</dbReference>
<name>A0A3N6P619_NATCH</name>
<dbReference type="SUPFAM" id="SSF46785">
    <property type="entry name" value="Winged helix' DNA-binding domain"/>
    <property type="match status" value="1"/>
</dbReference>
<protein>
    <recommendedName>
        <fullName evidence="3">PhiH1 repressor</fullName>
    </recommendedName>
</protein>
<comment type="caution">
    <text evidence="1">The sequence shown here is derived from an EMBL/GenBank/DDBJ whole genome shotgun (WGS) entry which is preliminary data.</text>
</comment>
<accession>A0A3N6P619</accession>
<organism evidence="1 2">
    <name type="scientific">Natrarchaeobius chitinivorans</name>
    <dbReference type="NCBI Taxonomy" id="1679083"/>
    <lineage>
        <taxon>Archaea</taxon>
        <taxon>Methanobacteriati</taxon>
        <taxon>Methanobacteriota</taxon>
        <taxon>Stenosarchaea group</taxon>
        <taxon>Halobacteria</taxon>
        <taxon>Halobacteriales</taxon>
        <taxon>Natrialbaceae</taxon>
        <taxon>Natrarchaeobius</taxon>
    </lineage>
</organism>
<dbReference type="EMBL" id="REFZ01000069">
    <property type="protein sequence ID" value="RQG93699.1"/>
    <property type="molecule type" value="Genomic_DNA"/>
</dbReference>
<keyword evidence="2" id="KW-1185">Reference proteome</keyword>
<evidence type="ECO:0000313" key="1">
    <source>
        <dbReference type="EMBL" id="RQG93699.1"/>
    </source>
</evidence>
<sequence>MSGTRRVNREMRKPAEWMRSPADDRILELMQDEGNMTPRALSREGDVPRIDISRDYAGDRCRELTRYGLLERLDRGLYRLTDKGEAYLEGGLDVNDLDPLDADTDSSE</sequence>